<reference evidence="2" key="1">
    <citation type="submission" date="2016-06" db="EMBL/GenBank/DDBJ databases">
        <title>Parallel loss of symbiosis genes in relatives of nitrogen-fixing non-legume Parasponia.</title>
        <authorList>
            <person name="Van Velzen R."/>
            <person name="Holmer R."/>
            <person name="Bu F."/>
            <person name="Rutten L."/>
            <person name="Van Zeijl A."/>
            <person name="Liu W."/>
            <person name="Santuari L."/>
            <person name="Cao Q."/>
            <person name="Sharma T."/>
            <person name="Shen D."/>
            <person name="Roswanjaya Y."/>
            <person name="Wardhani T."/>
            <person name="Kalhor M.S."/>
            <person name="Jansen J."/>
            <person name="Van den Hoogen J."/>
            <person name="Gungor B."/>
            <person name="Hartog M."/>
            <person name="Hontelez J."/>
            <person name="Verver J."/>
            <person name="Yang W.-C."/>
            <person name="Schijlen E."/>
            <person name="Repin R."/>
            <person name="Schilthuizen M."/>
            <person name="Schranz E."/>
            <person name="Heidstra R."/>
            <person name="Miyata K."/>
            <person name="Fedorova E."/>
            <person name="Kohlen W."/>
            <person name="Bisseling T."/>
            <person name="Smit S."/>
            <person name="Geurts R."/>
        </authorList>
    </citation>
    <scope>NUCLEOTIDE SEQUENCE [LARGE SCALE GENOMIC DNA]</scope>
    <source>
        <strain evidence="2">cv. WU1-14</strain>
    </source>
</reference>
<sequence>MLPCLLWCVWGQRNQLFHNGKHRDAAVILNWVENYVCSYRSAQHKRNTQALIPGHSNSVKQWQAPLPGSFKMNVDALLLSNNHGMGVGAVIRYFAGQVAHVCRSAKKRLIV</sequence>
<organism evidence="1 2">
    <name type="scientific">Parasponia andersonii</name>
    <name type="common">Sponia andersonii</name>
    <dbReference type="NCBI Taxonomy" id="3476"/>
    <lineage>
        <taxon>Eukaryota</taxon>
        <taxon>Viridiplantae</taxon>
        <taxon>Streptophyta</taxon>
        <taxon>Embryophyta</taxon>
        <taxon>Tracheophyta</taxon>
        <taxon>Spermatophyta</taxon>
        <taxon>Magnoliopsida</taxon>
        <taxon>eudicotyledons</taxon>
        <taxon>Gunneridae</taxon>
        <taxon>Pentapetalae</taxon>
        <taxon>rosids</taxon>
        <taxon>fabids</taxon>
        <taxon>Rosales</taxon>
        <taxon>Cannabaceae</taxon>
        <taxon>Parasponia</taxon>
    </lineage>
</organism>
<dbReference type="Proteomes" id="UP000237105">
    <property type="component" value="Unassembled WGS sequence"/>
</dbReference>
<evidence type="ECO:0000313" key="2">
    <source>
        <dbReference type="Proteomes" id="UP000237105"/>
    </source>
</evidence>
<evidence type="ECO:0000313" key="1">
    <source>
        <dbReference type="EMBL" id="PON49468.1"/>
    </source>
</evidence>
<dbReference type="EMBL" id="JXTB01000260">
    <property type="protein sequence ID" value="PON49468.1"/>
    <property type="molecule type" value="Genomic_DNA"/>
</dbReference>
<comment type="caution">
    <text evidence="1">The sequence shown here is derived from an EMBL/GenBank/DDBJ whole genome shotgun (WGS) entry which is preliminary data.</text>
</comment>
<keyword evidence="2" id="KW-1185">Reference proteome</keyword>
<dbReference type="AlphaFoldDB" id="A0A2P5BL06"/>
<proteinExistence type="predicted"/>
<evidence type="ECO:0008006" key="3">
    <source>
        <dbReference type="Google" id="ProtNLM"/>
    </source>
</evidence>
<dbReference type="OrthoDB" id="1625009at2759"/>
<name>A0A2P5BL06_PARAD</name>
<protein>
    <recommendedName>
        <fullName evidence="3">RNase H type-1 domain-containing protein</fullName>
    </recommendedName>
</protein>
<gene>
    <name evidence="1" type="ORF">PanWU01x14_229840</name>
</gene>
<accession>A0A2P5BL06</accession>